<evidence type="ECO:0000313" key="2">
    <source>
        <dbReference type="Proteomes" id="UP000824782"/>
    </source>
</evidence>
<dbReference type="PANTHER" id="PTHR45762">
    <property type="entry name" value="ZINC FINGER RNA-BINDING PROTEIN"/>
    <property type="match status" value="1"/>
</dbReference>
<organism evidence="1 2">
    <name type="scientific">Engystomops pustulosus</name>
    <name type="common">Tungara frog</name>
    <name type="synonym">Physalaemus pustulosus</name>
    <dbReference type="NCBI Taxonomy" id="76066"/>
    <lineage>
        <taxon>Eukaryota</taxon>
        <taxon>Metazoa</taxon>
        <taxon>Chordata</taxon>
        <taxon>Craniata</taxon>
        <taxon>Vertebrata</taxon>
        <taxon>Euteleostomi</taxon>
        <taxon>Amphibia</taxon>
        <taxon>Batrachia</taxon>
        <taxon>Anura</taxon>
        <taxon>Neobatrachia</taxon>
        <taxon>Hyloidea</taxon>
        <taxon>Leptodactylidae</taxon>
        <taxon>Leiuperinae</taxon>
        <taxon>Engystomops</taxon>
    </lineage>
</organism>
<gene>
    <name evidence="1" type="ORF">GDO81_014777</name>
</gene>
<evidence type="ECO:0008006" key="3">
    <source>
        <dbReference type="Google" id="ProtNLM"/>
    </source>
</evidence>
<evidence type="ECO:0000313" key="1">
    <source>
        <dbReference type="EMBL" id="KAG8560084.1"/>
    </source>
</evidence>
<comment type="caution">
    <text evidence="1">The sequence shown here is derived from an EMBL/GenBank/DDBJ whole genome shotgun (WGS) entry which is preliminary data.</text>
</comment>
<proteinExistence type="predicted"/>
<dbReference type="PANTHER" id="PTHR45762:SF3">
    <property type="entry name" value="ZINC-FINGER PROTEIN AT 72D, ISOFORM B"/>
    <property type="match status" value="1"/>
</dbReference>
<dbReference type="GO" id="GO:0071011">
    <property type="term" value="C:precatalytic spliceosome"/>
    <property type="evidence" value="ECO:0007669"/>
    <property type="project" value="TreeGrafter"/>
</dbReference>
<name>A0AAV7AJ64_ENGPU</name>
<sequence length="122" mass="14425">MDRKARRTRLRRRRCLLCDARFKNIEESTEHYASAFHKFMSGIKRTQLTSLGTAKTLKDQIVEIGKKEPLIGLEYIYEYDENAQGIRIYECKLCRSSFKDGSIFFHIVGIRHRIAYLVSYRV</sequence>
<dbReference type="EMBL" id="WNYA01000007">
    <property type="protein sequence ID" value="KAG8560084.1"/>
    <property type="molecule type" value="Genomic_DNA"/>
</dbReference>
<reference evidence="1" key="1">
    <citation type="thesis" date="2020" institute="ProQuest LLC" country="789 East Eisenhower Parkway, Ann Arbor, MI, USA">
        <title>Comparative Genomics and Chromosome Evolution.</title>
        <authorList>
            <person name="Mudd A.B."/>
        </authorList>
    </citation>
    <scope>NUCLEOTIDE SEQUENCE</scope>
    <source>
        <strain evidence="1">237g6f4</strain>
        <tissue evidence="1">Blood</tissue>
    </source>
</reference>
<dbReference type="GO" id="GO:0003727">
    <property type="term" value="F:single-stranded RNA binding"/>
    <property type="evidence" value="ECO:0007669"/>
    <property type="project" value="TreeGrafter"/>
</dbReference>
<dbReference type="Proteomes" id="UP000824782">
    <property type="component" value="Unassembled WGS sequence"/>
</dbReference>
<dbReference type="AlphaFoldDB" id="A0AAV7AJ64"/>
<keyword evidence="2" id="KW-1185">Reference proteome</keyword>
<protein>
    <recommendedName>
        <fullName evidence="3">C2H2-type domain-containing protein</fullName>
    </recommendedName>
</protein>
<dbReference type="GO" id="GO:0003725">
    <property type="term" value="F:double-stranded RNA binding"/>
    <property type="evidence" value="ECO:0007669"/>
    <property type="project" value="TreeGrafter"/>
</dbReference>
<accession>A0AAV7AJ64</accession>